<evidence type="ECO:0000313" key="1">
    <source>
        <dbReference type="EMBL" id="KAJ7517072.1"/>
    </source>
</evidence>
<reference evidence="2" key="1">
    <citation type="journal article" date="2024" name="Proc. Natl. Acad. Sci. U.S.A.">
        <title>Extraordinary preservation of gene collinearity over three hundred million years revealed in homosporous lycophytes.</title>
        <authorList>
            <person name="Li C."/>
            <person name="Wickell D."/>
            <person name="Kuo L.Y."/>
            <person name="Chen X."/>
            <person name="Nie B."/>
            <person name="Liao X."/>
            <person name="Peng D."/>
            <person name="Ji J."/>
            <person name="Jenkins J."/>
            <person name="Williams M."/>
            <person name="Shu S."/>
            <person name="Plott C."/>
            <person name="Barry K."/>
            <person name="Rajasekar S."/>
            <person name="Grimwood J."/>
            <person name="Han X."/>
            <person name="Sun S."/>
            <person name="Hou Z."/>
            <person name="He W."/>
            <person name="Dai G."/>
            <person name="Sun C."/>
            <person name="Schmutz J."/>
            <person name="Leebens-Mack J.H."/>
            <person name="Li F.W."/>
            <person name="Wang L."/>
        </authorList>
    </citation>
    <scope>NUCLEOTIDE SEQUENCE [LARGE SCALE GENOMIC DNA]</scope>
    <source>
        <strain evidence="2">cv. PW_Plant_1</strain>
    </source>
</reference>
<keyword evidence="2" id="KW-1185">Reference proteome</keyword>
<organism evidence="1 2">
    <name type="scientific">Diphasiastrum complanatum</name>
    <name type="common">Issler's clubmoss</name>
    <name type="synonym">Lycopodium complanatum</name>
    <dbReference type="NCBI Taxonomy" id="34168"/>
    <lineage>
        <taxon>Eukaryota</taxon>
        <taxon>Viridiplantae</taxon>
        <taxon>Streptophyta</taxon>
        <taxon>Embryophyta</taxon>
        <taxon>Tracheophyta</taxon>
        <taxon>Lycopodiopsida</taxon>
        <taxon>Lycopodiales</taxon>
        <taxon>Lycopodiaceae</taxon>
        <taxon>Lycopodioideae</taxon>
        <taxon>Diphasiastrum</taxon>
    </lineage>
</organism>
<sequence length="429" mass="45013">MRGRAMAQARFLWLLRSRIHYYSTTSSSASLGNVVVIVAAKRTPIGAFQGSLAPFTACQLGSAAIKAALRDAQAEADWVEEVYMGNVLSSGLGQAPARQAALGAGLSPATICTTVNKVCASGMKAVMLGVQSIAMGLQQCVVAGGMESMSNAPFLLPRIRSTKVTGDLVMKDSMVVDGLQDAYKETSMGICAELCAEEMGISRYEQDSHAIQSYERALAAQATGLFNSEITPLTIVGKKVQDSKIIALDEECSKFNPEKLRSLPSAFLSNGTITAGNSSTIGDGSAVLLLASAEFAEKKGLPILARVRGFGDAAQAPEKFPTSPALAIPKALQHAGLEMKRVELFEINEAFSVVDLANRKLLGLLPDQVNIHGGAVSLGHPIGASGARIIVSLITNLALHRKRIGVASICNGGGGASAIVIERDLTYHL</sequence>
<evidence type="ECO:0000313" key="2">
    <source>
        <dbReference type="Proteomes" id="UP001162992"/>
    </source>
</evidence>
<protein>
    <submittedName>
        <fullName evidence="1">Uncharacterized protein</fullName>
    </submittedName>
</protein>
<name>A0ACC2AHQ8_DIPCM</name>
<proteinExistence type="predicted"/>
<dbReference type="Proteomes" id="UP001162992">
    <property type="component" value="Chromosome 21"/>
</dbReference>
<gene>
    <name evidence="1" type="ORF">O6H91_21G009900</name>
</gene>
<dbReference type="EMBL" id="CM055112">
    <property type="protein sequence ID" value="KAJ7517072.1"/>
    <property type="molecule type" value="Genomic_DNA"/>
</dbReference>
<accession>A0ACC2AHQ8</accession>
<comment type="caution">
    <text evidence="1">The sequence shown here is derived from an EMBL/GenBank/DDBJ whole genome shotgun (WGS) entry which is preliminary data.</text>
</comment>